<dbReference type="SUPFAM" id="SSF57196">
    <property type="entry name" value="EGF/Laminin"/>
    <property type="match status" value="1"/>
</dbReference>
<evidence type="ECO:0000256" key="9">
    <source>
        <dbReference type="PROSITE-ProRule" id="PRU00043"/>
    </source>
</evidence>
<comment type="caution">
    <text evidence="14">The sequence shown here is derived from an EMBL/GenBank/DDBJ whole genome shotgun (WGS) entry which is preliminary data.</text>
</comment>
<dbReference type="PANTHER" id="PTHR24025">
    <property type="entry name" value="DESMOGLEIN FAMILY MEMBER"/>
    <property type="match status" value="1"/>
</dbReference>
<dbReference type="Proteomes" id="UP000749559">
    <property type="component" value="Unassembled WGS sequence"/>
</dbReference>
<dbReference type="EMBL" id="CAIIXF020000010">
    <property type="protein sequence ID" value="CAH1798002.1"/>
    <property type="molecule type" value="Genomic_DNA"/>
</dbReference>
<keyword evidence="6" id="KW-1133">Transmembrane helix</keyword>
<keyword evidence="2" id="KW-0812">Transmembrane</keyword>
<dbReference type="SMART" id="SM00112">
    <property type="entry name" value="CA"/>
    <property type="match status" value="2"/>
</dbReference>
<dbReference type="PROSITE" id="PS00232">
    <property type="entry name" value="CADHERIN_1"/>
    <property type="match status" value="1"/>
</dbReference>
<dbReference type="PANTHER" id="PTHR24025:SF31">
    <property type="entry name" value="NEURAL-CADHERIN"/>
    <property type="match status" value="1"/>
</dbReference>
<dbReference type="CDD" id="cd11304">
    <property type="entry name" value="Cadherin_repeat"/>
    <property type="match status" value="2"/>
</dbReference>
<dbReference type="Gene3D" id="2.60.40.60">
    <property type="entry name" value="Cadherins"/>
    <property type="match status" value="2"/>
</dbReference>
<feature type="disulfide bond" evidence="10">
    <location>
        <begin position="217"/>
        <end position="226"/>
    </location>
</feature>
<dbReference type="InterPro" id="IPR050971">
    <property type="entry name" value="Cadherin-domain_protein"/>
</dbReference>
<feature type="region of interest" description="Disordered" evidence="11">
    <location>
        <begin position="174"/>
        <end position="194"/>
    </location>
</feature>
<dbReference type="InterPro" id="IPR001881">
    <property type="entry name" value="EGF-like_Ca-bd_dom"/>
</dbReference>
<dbReference type="PROSITE" id="PS50026">
    <property type="entry name" value="EGF_3"/>
    <property type="match status" value="2"/>
</dbReference>
<evidence type="ECO:0000256" key="5">
    <source>
        <dbReference type="ARBA" id="ARBA00022889"/>
    </source>
</evidence>
<dbReference type="SMART" id="SM00181">
    <property type="entry name" value="EGF"/>
    <property type="match status" value="1"/>
</dbReference>
<evidence type="ECO:0000256" key="4">
    <source>
        <dbReference type="ARBA" id="ARBA00022837"/>
    </source>
</evidence>
<dbReference type="InterPro" id="IPR015919">
    <property type="entry name" value="Cadherin-like_sf"/>
</dbReference>
<evidence type="ECO:0000256" key="7">
    <source>
        <dbReference type="ARBA" id="ARBA00023136"/>
    </source>
</evidence>
<dbReference type="InterPro" id="IPR000742">
    <property type="entry name" value="EGF"/>
</dbReference>
<feature type="domain" description="Cadherin" evidence="13">
    <location>
        <begin position="15"/>
        <end position="84"/>
    </location>
</feature>
<evidence type="ECO:0000256" key="10">
    <source>
        <dbReference type="PROSITE-ProRule" id="PRU00076"/>
    </source>
</evidence>
<feature type="disulfide bond" evidence="10">
    <location>
        <begin position="270"/>
        <end position="279"/>
    </location>
</feature>
<evidence type="ECO:0000313" key="15">
    <source>
        <dbReference type="Proteomes" id="UP000749559"/>
    </source>
</evidence>
<evidence type="ECO:0000256" key="11">
    <source>
        <dbReference type="SAM" id="MobiDB-lite"/>
    </source>
</evidence>
<evidence type="ECO:0000313" key="14">
    <source>
        <dbReference type="EMBL" id="CAH1798002.1"/>
    </source>
</evidence>
<dbReference type="GO" id="GO:0005509">
    <property type="term" value="F:calcium ion binding"/>
    <property type="evidence" value="ECO:0007669"/>
    <property type="project" value="UniProtKB-UniRule"/>
</dbReference>
<keyword evidence="3" id="KW-0677">Repeat</keyword>
<evidence type="ECO:0000259" key="12">
    <source>
        <dbReference type="PROSITE" id="PS50026"/>
    </source>
</evidence>
<protein>
    <submittedName>
        <fullName evidence="14">Uncharacterized protein</fullName>
    </submittedName>
</protein>
<feature type="disulfide bond" evidence="10">
    <location>
        <begin position="251"/>
        <end position="268"/>
    </location>
</feature>
<comment type="subcellular location">
    <subcellularLocation>
        <location evidence="1">Membrane</location>
    </subcellularLocation>
</comment>
<dbReference type="Pfam" id="PF11218">
    <property type="entry name" value="DUF3011"/>
    <property type="match status" value="1"/>
</dbReference>
<sequence>MTCSTLHNPNALVSSIVSGNANGIFATEVLNGVTVTVNLVRELDYETTQVHKLEIRARDGPVGELWDEELTIVVLDVNDNFPVCDKTIYQVSLGEYTPKYTEVLKLNCSDDDVSSDYNTLIYRIKGSSQEFGIDSTTGVITNSKALNGSDKPYNLTIDVSDGNNPTEITVLINHDSSPGNSTDSIDGDNPKGNSTGSVNECNGGIAIPLNEGVQCLCPPHKQGPNCTDDVPDVESDCEWPSNEDACSTEPCYGEGAVCINTFGENFKCLCPPGMEGDRCNTGSHCFSCSSVRWRNVTCSVFDDASFLREMDFSGPPTVTTRMSRTKCTNDKWGFDDGNGDMWVAKGCRAKFCIEFEKSVSS</sequence>
<dbReference type="Gene3D" id="2.10.25.10">
    <property type="entry name" value="Laminin"/>
    <property type="match status" value="1"/>
</dbReference>
<dbReference type="InterPro" id="IPR002126">
    <property type="entry name" value="Cadherin-like_dom"/>
</dbReference>
<evidence type="ECO:0000256" key="1">
    <source>
        <dbReference type="ARBA" id="ARBA00004370"/>
    </source>
</evidence>
<organism evidence="14 15">
    <name type="scientific">Owenia fusiformis</name>
    <name type="common">Polychaete worm</name>
    <dbReference type="NCBI Taxonomy" id="6347"/>
    <lineage>
        <taxon>Eukaryota</taxon>
        <taxon>Metazoa</taxon>
        <taxon>Spiralia</taxon>
        <taxon>Lophotrochozoa</taxon>
        <taxon>Annelida</taxon>
        <taxon>Polychaeta</taxon>
        <taxon>Sedentaria</taxon>
        <taxon>Canalipalpata</taxon>
        <taxon>Sabellida</taxon>
        <taxon>Oweniida</taxon>
        <taxon>Oweniidae</taxon>
        <taxon>Owenia</taxon>
    </lineage>
</organism>
<evidence type="ECO:0000256" key="6">
    <source>
        <dbReference type="ARBA" id="ARBA00022989"/>
    </source>
</evidence>
<gene>
    <name evidence="14" type="ORF">OFUS_LOCUS22199</name>
</gene>
<dbReference type="GO" id="GO:0005886">
    <property type="term" value="C:plasma membrane"/>
    <property type="evidence" value="ECO:0007669"/>
    <property type="project" value="InterPro"/>
</dbReference>
<dbReference type="CDD" id="cd00054">
    <property type="entry name" value="EGF_CA"/>
    <property type="match status" value="1"/>
</dbReference>
<dbReference type="InterPro" id="IPR020894">
    <property type="entry name" value="Cadherin_CS"/>
</dbReference>
<proteinExistence type="predicted"/>
<dbReference type="InterPro" id="IPR021381">
    <property type="entry name" value="DUF3011"/>
</dbReference>
<keyword evidence="8 10" id="KW-1015">Disulfide bond</keyword>
<dbReference type="PROSITE" id="PS50268">
    <property type="entry name" value="CADHERIN_2"/>
    <property type="match status" value="2"/>
</dbReference>
<dbReference type="PROSITE" id="PS00022">
    <property type="entry name" value="EGF_1"/>
    <property type="match status" value="2"/>
</dbReference>
<feature type="domain" description="EGF-like" evidence="12">
    <location>
        <begin position="242"/>
        <end position="280"/>
    </location>
</feature>
<comment type="caution">
    <text evidence="10">Lacks conserved residue(s) required for the propagation of feature annotation.</text>
</comment>
<keyword evidence="5" id="KW-0130">Cell adhesion</keyword>
<keyword evidence="10" id="KW-0245">EGF-like domain</keyword>
<evidence type="ECO:0000259" key="13">
    <source>
        <dbReference type="PROSITE" id="PS50268"/>
    </source>
</evidence>
<dbReference type="OrthoDB" id="6252479at2759"/>
<feature type="domain" description="Cadherin" evidence="13">
    <location>
        <begin position="85"/>
        <end position="180"/>
    </location>
</feature>
<dbReference type="SUPFAM" id="SSF49313">
    <property type="entry name" value="Cadherin-like"/>
    <property type="match status" value="2"/>
</dbReference>
<evidence type="ECO:0000256" key="2">
    <source>
        <dbReference type="ARBA" id="ARBA00022692"/>
    </source>
</evidence>
<evidence type="ECO:0000256" key="8">
    <source>
        <dbReference type="ARBA" id="ARBA00023157"/>
    </source>
</evidence>
<dbReference type="GO" id="GO:0007156">
    <property type="term" value="P:homophilic cell adhesion via plasma membrane adhesion molecules"/>
    <property type="evidence" value="ECO:0007669"/>
    <property type="project" value="InterPro"/>
</dbReference>
<accession>A0A8S4PVA2</accession>
<keyword evidence="4 9" id="KW-0106">Calcium</keyword>
<name>A0A8S4PVA2_OWEFU</name>
<feature type="domain" description="EGF-like" evidence="12">
    <location>
        <begin position="197"/>
        <end position="227"/>
    </location>
</feature>
<dbReference type="AlphaFoldDB" id="A0A8S4PVA2"/>
<dbReference type="SMART" id="SM00179">
    <property type="entry name" value="EGF_CA"/>
    <property type="match status" value="1"/>
</dbReference>
<keyword evidence="7" id="KW-0472">Membrane</keyword>
<evidence type="ECO:0000256" key="3">
    <source>
        <dbReference type="ARBA" id="ARBA00022737"/>
    </source>
</evidence>
<feature type="compositionally biased region" description="Polar residues" evidence="11">
    <location>
        <begin position="174"/>
        <end position="184"/>
    </location>
</feature>
<keyword evidence="15" id="KW-1185">Reference proteome</keyword>
<reference evidence="14" key="1">
    <citation type="submission" date="2022-03" db="EMBL/GenBank/DDBJ databases">
        <authorList>
            <person name="Martin C."/>
        </authorList>
    </citation>
    <scope>NUCLEOTIDE SEQUENCE</scope>
</reference>
<dbReference type="GO" id="GO:0005911">
    <property type="term" value="C:cell-cell junction"/>
    <property type="evidence" value="ECO:0007669"/>
    <property type="project" value="TreeGrafter"/>
</dbReference>